<dbReference type="InterPro" id="IPR001064">
    <property type="entry name" value="Beta/gamma_crystallin"/>
</dbReference>
<accession>A0AAU9Y0K1</accession>
<dbReference type="AlphaFoldDB" id="A0AAU9Y0K1"/>
<evidence type="ECO:0000259" key="3">
    <source>
        <dbReference type="SMART" id="SM00247"/>
    </source>
</evidence>
<comment type="caution">
    <text evidence="4">The sequence shown here is derived from an EMBL/GenBank/DDBJ whole genome shotgun (WGS) entry which is preliminary data.</text>
</comment>
<dbReference type="SUPFAM" id="SSF49695">
    <property type="entry name" value="gamma-Crystallin-like"/>
    <property type="match status" value="1"/>
</dbReference>
<proteinExistence type="inferred from homology"/>
<dbReference type="Proteomes" id="UP001159428">
    <property type="component" value="Unassembled WGS sequence"/>
</dbReference>
<evidence type="ECO:0000256" key="2">
    <source>
        <dbReference type="ARBA" id="ARBA00022737"/>
    </source>
</evidence>
<reference evidence="4 5" key="1">
    <citation type="submission" date="2022-05" db="EMBL/GenBank/DDBJ databases">
        <authorList>
            <consortium name="Genoscope - CEA"/>
            <person name="William W."/>
        </authorList>
    </citation>
    <scope>NUCLEOTIDE SEQUENCE [LARGE SCALE GENOMIC DNA]</scope>
</reference>
<protein>
    <recommendedName>
        <fullName evidence="3">Beta/gamma crystallin 'Greek key' domain-containing protein</fullName>
    </recommendedName>
</protein>
<organism evidence="4 5">
    <name type="scientific">Pocillopora meandrina</name>
    <dbReference type="NCBI Taxonomy" id="46732"/>
    <lineage>
        <taxon>Eukaryota</taxon>
        <taxon>Metazoa</taxon>
        <taxon>Cnidaria</taxon>
        <taxon>Anthozoa</taxon>
        <taxon>Hexacorallia</taxon>
        <taxon>Scleractinia</taxon>
        <taxon>Astrocoeniina</taxon>
        <taxon>Pocilloporidae</taxon>
        <taxon>Pocillopora</taxon>
    </lineage>
</organism>
<dbReference type="Gene3D" id="2.60.20.10">
    <property type="entry name" value="Crystallins"/>
    <property type="match status" value="2"/>
</dbReference>
<sequence length="206" mass="23202">GTKLQLFGNPSFGGHTKYFSASCDDLTCYFPDGVASIIVEQDSAPWQVFTEVGYEGNPKYLYPGNYDDLNELGLEKPVKSFRTAPYFSASCDDLTRYFPNGVASIIVEQDSAPWQVFTEVGYEGNPKYLYPGNYDDLNELGLEKPVKSFRTAPVSLSLITYLIRTSWFLQAFWASCDDLSSHFPEGASSIMVNKHSERWQVFTEVQ</sequence>
<comment type="similarity">
    <text evidence="1">Belongs to the beta/gamma-crystallin family.</text>
</comment>
<dbReference type="InterPro" id="IPR011024">
    <property type="entry name" value="G_crystallin-like"/>
</dbReference>
<dbReference type="Pfam" id="PF00030">
    <property type="entry name" value="Crystall"/>
    <property type="match status" value="2"/>
</dbReference>
<dbReference type="EMBL" id="CALNXJ010000083">
    <property type="protein sequence ID" value="CAH3162143.1"/>
    <property type="molecule type" value="Genomic_DNA"/>
</dbReference>
<feature type="non-terminal residue" evidence="4">
    <location>
        <position position="206"/>
    </location>
</feature>
<dbReference type="SMART" id="SM00247">
    <property type="entry name" value="XTALbg"/>
    <property type="match status" value="1"/>
</dbReference>
<evidence type="ECO:0000256" key="1">
    <source>
        <dbReference type="ARBA" id="ARBA00009646"/>
    </source>
</evidence>
<gene>
    <name evidence="4" type="ORF">PMEA_00034150</name>
</gene>
<evidence type="ECO:0000313" key="4">
    <source>
        <dbReference type="EMBL" id="CAH3162143.1"/>
    </source>
</evidence>
<feature type="non-terminal residue" evidence="4">
    <location>
        <position position="1"/>
    </location>
</feature>
<evidence type="ECO:0000313" key="5">
    <source>
        <dbReference type="Proteomes" id="UP001159428"/>
    </source>
</evidence>
<keyword evidence="2" id="KW-0677">Repeat</keyword>
<feature type="domain" description="Beta/gamma crystallin 'Greek key'" evidence="3">
    <location>
        <begin position="3"/>
        <end position="84"/>
    </location>
</feature>
<keyword evidence="5" id="KW-1185">Reference proteome</keyword>
<name>A0AAU9Y0K1_9CNID</name>